<dbReference type="CDD" id="cd00090">
    <property type="entry name" value="HTH_ARSR"/>
    <property type="match status" value="1"/>
</dbReference>
<dbReference type="Pfam" id="PF01022">
    <property type="entry name" value="HTH_5"/>
    <property type="match status" value="1"/>
</dbReference>
<evidence type="ECO:0000259" key="10">
    <source>
        <dbReference type="SMART" id="SM00418"/>
    </source>
</evidence>
<dbReference type="InterPro" id="IPR052170">
    <property type="entry name" value="M29_Exopeptidase"/>
</dbReference>
<dbReference type="Pfam" id="PF02073">
    <property type="entry name" value="Peptidase_M29"/>
    <property type="match status" value="1"/>
</dbReference>
<protein>
    <recommendedName>
        <fullName evidence="10">HTH arsR-type domain-containing protein</fullName>
    </recommendedName>
</protein>
<dbReference type="SUPFAM" id="SSF144052">
    <property type="entry name" value="Thermophilic metalloprotease-like"/>
    <property type="match status" value="1"/>
</dbReference>
<feature type="domain" description="HTH arsR-type" evidence="10">
    <location>
        <begin position="11"/>
        <end position="100"/>
    </location>
</feature>
<evidence type="ECO:0000256" key="7">
    <source>
        <dbReference type="ARBA" id="ARBA00022723"/>
    </source>
</evidence>
<comment type="cofactor">
    <cofactor evidence="1">
        <name>Co(2+)</name>
        <dbReference type="ChEBI" id="CHEBI:48828"/>
    </cofactor>
</comment>
<comment type="cofactor">
    <cofactor evidence="3">
        <name>Zn(2+)</name>
        <dbReference type="ChEBI" id="CHEBI:29105"/>
    </cofactor>
</comment>
<dbReference type="InterPro" id="IPR036388">
    <property type="entry name" value="WH-like_DNA-bd_sf"/>
</dbReference>
<sequence>MRDICILSSLEKVKSICDPLRIEILKLLIKKSMTSKQIADHVKQSASKIHYHVKELEKHEIIMLDYTLEKSGILEKYYRAVANNYYIDQSLGDYFEKNETKSVKFVTQDILSWRRIHRLKVDTEALARKIVKDCLKIQSKEVVGLLGGINQMDLVEPLAIEIQRAGAYPLLCVETTKMKAKMLEEMEPLLIQEHFQHLGETLRPVTTLIMLEHIVNPALAKGISRERVEVYRKAWVNVRNELFDRKVKWAFFGYPTQALAEEMNIDFIQLHDMFWKGIDVNYNELEYSAQYVARVLAEGKKIRIQSEQGTDLEISIVGRLPLIDDGLISDDDIKNGDTVINLPSGEVYIAPVEESVNGLAFFNLVHYQGEAIEGVRLEFKKGKVIRFSAEKNESKLREFFDSEDEGRRCLGVLGIGLNPWIKDIVGYPVYDTKQFGSINLALGENKIFGGQNSASIMWPMVMNQVSLWVDEIPLIENEEIIQKDKINCKQKIDQ</sequence>
<keyword evidence="7" id="KW-0479">Metal-binding</keyword>
<dbReference type="GO" id="GO:0046872">
    <property type="term" value="F:metal ion binding"/>
    <property type="evidence" value="ECO:0007669"/>
    <property type="project" value="UniProtKB-KW"/>
</dbReference>
<dbReference type="InterPro" id="IPR036390">
    <property type="entry name" value="WH_DNA-bd_sf"/>
</dbReference>
<dbReference type="Proteomes" id="UP000010847">
    <property type="component" value="Chromosome"/>
</dbReference>
<evidence type="ECO:0000313" key="12">
    <source>
        <dbReference type="Proteomes" id="UP000010847"/>
    </source>
</evidence>
<dbReference type="KEGG" id="dmt:DESME_06405"/>
<reference evidence="11 12" key="1">
    <citation type="submission" date="2013-12" db="EMBL/GenBank/DDBJ databases">
        <authorList>
            <consortium name="DOE Joint Genome Institute"/>
            <person name="Smidt H."/>
            <person name="Huntemann M."/>
            <person name="Han J."/>
            <person name="Chen A."/>
            <person name="Kyrpides N."/>
            <person name="Mavromatis K."/>
            <person name="Markowitz V."/>
            <person name="Palaniappan K."/>
            <person name="Ivanova N."/>
            <person name="Schaumberg A."/>
            <person name="Pati A."/>
            <person name="Liolios K."/>
            <person name="Nordberg H.P."/>
            <person name="Cantor M.N."/>
            <person name="Hua S.X."/>
            <person name="Woyke T."/>
        </authorList>
    </citation>
    <scope>NUCLEOTIDE SEQUENCE [LARGE SCALE GENOMIC DNA]</scope>
    <source>
        <strain evidence="12">DSM 15288</strain>
    </source>
</reference>
<dbReference type="HOGENOM" id="CLU_551781_0_0_9"/>
<dbReference type="GO" id="GO:0004177">
    <property type="term" value="F:aminopeptidase activity"/>
    <property type="evidence" value="ECO:0007669"/>
    <property type="project" value="UniProtKB-KW"/>
</dbReference>
<dbReference type="eggNOG" id="COG2309">
    <property type="taxonomic scope" value="Bacteria"/>
</dbReference>
<keyword evidence="5" id="KW-0031">Aminopeptidase</keyword>
<dbReference type="PANTHER" id="PTHR34448:SF1">
    <property type="entry name" value="BLL6088 PROTEIN"/>
    <property type="match status" value="1"/>
</dbReference>
<evidence type="ECO:0000256" key="9">
    <source>
        <dbReference type="ARBA" id="ARBA00023049"/>
    </source>
</evidence>
<dbReference type="InterPro" id="IPR035097">
    <property type="entry name" value="M29_N-terminal"/>
</dbReference>
<evidence type="ECO:0000256" key="3">
    <source>
        <dbReference type="ARBA" id="ARBA00001947"/>
    </source>
</evidence>
<evidence type="ECO:0000256" key="2">
    <source>
        <dbReference type="ARBA" id="ARBA00001946"/>
    </source>
</evidence>
<dbReference type="GO" id="GO:0003700">
    <property type="term" value="F:DNA-binding transcription factor activity"/>
    <property type="evidence" value="ECO:0007669"/>
    <property type="project" value="InterPro"/>
</dbReference>
<dbReference type="SUPFAM" id="SSF46785">
    <property type="entry name" value="Winged helix' DNA-binding domain"/>
    <property type="match status" value="1"/>
</dbReference>
<keyword evidence="8" id="KW-0378">Hydrolase</keyword>
<dbReference type="InterPro" id="IPR001845">
    <property type="entry name" value="HTH_ArsR_DNA-bd_dom"/>
</dbReference>
<gene>
    <name evidence="11" type="ORF">DESME_06405</name>
</gene>
<dbReference type="SMART" id="SM00418">
    <property type="entry name" value="HTH_ARSR"/>
    <property type="match status" value="1"/>
</dbReference>
<dbReference type="RefSeq" id="WP_006715595.1">
    <property type="nucleotide sequence ID" value="NZ_CP007032.1"/>
</dbReference>
<evidence type="ECO:0000256" key="5">
    <source>
        <dbReference type="ARBA" id="ARBA00022438"/>
    </source>
</evidence>
<dbReference type="Gene3D" id="3.40.1830.10">
    <property type="entry name" value="Thermophilic metalloprotease (M29)"/>
    <property type="match status" value="1"/>
</dbReference>
<keyword evidence="6" id="KW-0645">Protease</keyword>
<dbReference type="OrthoDB" id="9803993at2"/>
<dbReference type="STRING" id="871968.DESME_06405"/>
<dbReference type="InterPro" id="IPR011991">
    <property type="entry name" value="ArsR-like_HTH"/>
</dbReference>
<dbReference type="eggNOG" id="COG0640">
    <property type="taxonomic scope" value="Bacteria"/>
</dbReference>
<dbReference type="InterPro" id="IPR000787">
    <property type="entry name" value="Peptidase_M29"/>
</dbReference>
<dbReference type="Gene3D" id="1.10.10.10">
    <property type="entry name" value="Winged helix-like DNA-binding domain superfamily/Winged helix DNA-binding domain"/>
    <property type="match status" value="1"/>
</dbReference>
<comment type="cofactor">
    <cofactor evidence="2">
        <name>Mg(2+)</name>
        <dbReference type="ChEBI" id="CHEBI:18420"/>
    </cofactor>
</comment>
<proteinExistence type="inferred from homology"/>
<accession>W0EG68</accession>
<dbReference type="AlphaFoldDB" id="W0EG68"/>
<name>W0EG68_9FIRM</name>
<organism evidence="11 12">
    <name type="scientific">Desulfitobacterium metallireducens DSM 15288</name>
    <dbReference type="NCBI Taxonomy" id="871968"/>
    <lineage>
        <taxon>Bacteria</taxon>
        <taxon>Bacillati</taxon>
        <taxon>Bacillota</taxon>
        <taxon>Clostridia</taxon>
        <taxon>Eubacteriales</taxon>
        <taxon>Desulfitobacteriaceae</taxon>
        <taxon>Desulfitobacterium</taxon>
    </lineage>
</organism>
<keyword evidence="9" id="KW-0482">Metalloprotease</keyword>
<evidence type="ECO:0000256" key="6">
    <source>
        <dbReference type="ARBA" id="ARBA00022670"/>
    </source>
</evidence>
<evidence type="ECO:0000256" key="4">
    <source>
        <dbReference type="ARBA" id="ARBA00008236"/>
    </source>
</evidence>
<dbReference type="GO" id="GO:0006508">
    <property type="term" value="P:proteolysis"/>
    <property type="evidence" value="ECO:0007669"/>
    <property type="project" value="UniProtKB-KW"/>
</dbReference>
<dbReference type="GO" id="GO:0008237">
    <property type="term" value="F:metallopeptidase activity"/>
    <property type="evidence" value="ECO:0007669"/>
    <property type="project" value="UniProtKB-KW"/>
</dbReference>
<dbReference type="EMBL" id="CP007032">
    <property type="protein sequence ID" value="AHF08518.1"/>
    <property type="molecule type" value="Genomic_DNA"/>
</dbReference>
<comment type="similarity">
    <text evidence="4">Belongs to the peptidase M29 family.</text>
</comment>
<evidence type="ECO:0000256" key="1">
    <source>
        <dbReference type="ARBA" id="ARBA00001941"/>
    </source>
</evidence>
<dbReference type="PANTHER" id="PTHR34448">
    <property type="entry name" value="AMINOPEPTIDASE"/>
    <property type="match status" value="1"/>
</dbReference>
<keyword evidence="12" id="KW-1185">Reference proteome</keyword>
<evidence type="ECO:0000256" key="8">
    <source>
        <dbReference type="ARBA" id="ARBA00022801"/>
    </source>
</evidence>
<evidence type="ECO:0000313" key="11">
    <source>
        <dbReference type="EMBL" id="AHF08518.1"/>
    </source>
</evidence>